<evidence type="ECO:0000256" key="1">
    <source>
        <dbReference type="SAM" id="MobiDB-lite"/>
    </source>
</evidence>
<organism evidence="2 3">
    <name type="scientific">Actinomadura sediminis</name>
    <dbReference type="NCBI Taxonomy" id="1038904"/>
    <lineage>
        <taxon>Bacteria</taxon>
        <taxon>Bacillati</taxon>
        <taxon>Actinomycetota</taxon>
        <taxon>Actinomycetes</taxon>
        <taxon>Streptosporangiales</taxon>
        <taxon>Thermomonosporaceae</taxon>
        <taxon>Actinomadura</taxon>
    </lineage>
</organism>
<reference evidence="3" key="1">
    <citation type="journal article" date="2019" name="Int. J. Syst. Evol. Microbiol.">
        <title>The Global Catalogue of Microorganisms (GCM) 10K type strain sequencing project: providing services to taxonomists for standard genome sequencing and annotation.</title>
        <authorList>
            <consortium name="The Broad Institute Genomics Platform"/>
            <consortium name="The Broad Institute Genome Sequencing Center for Infectious Disease"/>
            <person name="Wu L."/>
            <person name="Ma J."/>
        </authorList>
    </citation>
    <scope>NUCLEOTIDE SEQUENCE [LARGE SCALE GENOMIC DNA]</scope>
    <source>
        <strain evidence="3">JCM 31202</strain>
    </source>
</reference>
<feature type="compositionally biased region" description="Low complexity" evidence="1">
    <location>
        <begin position="132"/>
        <end position="143"/>
    </location>
</feature>
<dbReference type="GO" id="GO:0006508">
    <property type="term" value="P:proteolysis"/>
    <property type="evidence" value="ECO:0007669"/>
    <property type="project" value="UniProtKB-KW"/>
</dbReference>
<gene>
    <name evidence="2" type="ORF">ACFQ11_02325</name>
</gene>
<keyword evidence="3" id="KW-1185">Reference proteome</keyword>
<accession>A0ABW3EG05</accession>
<name>A0ABW3EG05_9ACTN</name>
<dbReference type="SUPFAM" id="SSF53163">
    <property type="entry name" value="HybD-like"/>
    <property type="match status" value="1"/>
</dbReference>
<feature type="region of interest" description="Disordered" evidence="1">
    <location>
        <begin position="116"/>
        <end position="150"/>
    </location>
</feature>
<dbReference type="EMBL" id="JBHTJA010000002">
    <property type="protein sequence ID" value="MFD0899216.1"/>
    <property type="molecule type" value="Genomic_DNA"/>
</dbReference>
<dbReference type="InterPro" id="IPR023430">
    <property type="entry name" value="Pept_HybD-like_dom_sf"/>
</dbReference>
<dbReference type="Gene3D" id="3.40.50.1450">
    <property type="entry name" value="HybD-like"/>
    <property type="match status" value="1"/>
</dbReference>
<comment type="caution">
    <text evidence="2">The sequence shown here is derived from an EMBL/GenBank/DDBJ whole genome shotgun (WGS) entry which is preliminary data.</text>
</comment>
<keyword evidence="2" id="KW-0645">Protease</keyword>
<proteinExistence type="predicted"/>
<sequence length="150" mass="15291">MTDGEPARLIDLWAGAGLAIVVDAVRSDPPDPGRVHEFGAALDAGAAGSVRFPARPVTDHALGLGGAVALGLAVDRMPGRLRVLAIEGLDFGFGRDLTPRVAAAVDAVADRIAASPALPARRPPVEEQMLIAPAPSAAGPSRPRTGERPS</sequence>
<dbReference type="GO" id="GO:0008233">
    <property type="term" value="F:peptidase activity"/>
    <property type="evidence" value="ECO:0007669"/>
    <property type="project" value="UniProtKB-KW"/>
</dbReference>
<evidence type="ECO:0000313" key="3">
    <source>
        <dbReference type="Proteomes" id="UP001596972"/>
    </source>
</evidence>
<protein>
    <submittedName>
        <fullName evidence="2">Hydrogenase maturation protease</fullName>
    </submittedName>
</protein>
<dbReference type="RefSeq" id="WP_378296037.1">
    <property type="nucleotide sequence ID" value="NZ_JBHTJA010000002.1"/>
</dbReference>
<keyword evidence="2" id="KW-0378">Hydrolase</keyword>
<evidence type="ECO:0000313" key="2">
    <source>
        <dbReference type="EMBL" id="MFD0899216.1"/>
    </source>
</evidence>
<dbReference type="Proteomes" id="UP001596972">
    <property type="component" value="Unassembled WGS sequence"/>
</dbReference>